<dbReference type="OrthoDB" id="127107at2"/>
<proteinExistence type="predicted"/>
<dbReference type="Pfam" id="PF07587">
    <property type="entry name" value="PSD1"/>
    <property type="match status" value="1"/>
</dbReference>
<dbReference type="KEGG" id="tpol:Mal48_00420"/>
<dbReference type="RefSeq" id="WP_145195014.1">
    <property type="nucleotide sequence ID" value="NZ_CP036267.1"/>
</dbReference>
<evidence type="ECO:0000313" key="5">
    <source>
        <dbReference type="EMBL" id="QDT30815.1"/>
    </source>
</evidence>
<evidence type="ECO:0000313" key="6">
    <source>
        <dbReference type="Proteomes" id="UP000315724"/>
    </source>
</evidence>
<accession>A0A517QGT0</accession>
<dbReference type="Pfam" id="PF07583">
    <property type="entry name" value="PSCyt2"/>
    <property type="match status" value="1"/>
</dbReference>
<name>A0A517QGT0_9PLAN</name>
<protein>
    <submittedName>
        <fullName evidence="5">Planctomycete cytochrome C</fullName>
    </submittedName>
</protein>
<keyword evidence="6" id="KW-1185">Reference proteome</keyword>
<evidence type="ECO:0000259" key="2">
    <source>
        <dbReference type="Pfam" id="PF07583"/>
    </source>
</evidence>
<evidence type="ECO:0000259" key="4">
    <source>
        <dbReference type="Pfam" id="PF07635"/>
    </source>
</evidence>
<dbReference type="EMBL" id="CP036267">
    <property type="protein sequence ID" value="QDT30815.1"/>
    <property type="molecule type" value="Genomic_DNA"/>
</dbReference>
<dbReference type="PANTHER" id="PTHR35889:SF3">
    <property type="entry name" value="F-BOX DOMAIN-CONTAINING PROTEIN"/>
    <property type="match status" value="1"/>
</dbReference>
<feature type="domain" description="Cytochrome C Planctomycete-type" evidence="4">
    <location>
        <begin position="43"/>
        <end position="97"/>
    </location>
</feature>
<dbReference type="AlphaFoldDB" id="A0A517QGT0"/>
<dbReference type="Pfam" id="PF07635">
    <property type="entry name" value="PSCyt1"/>
    <property type="match status" value="1"/>
</dbReference>
<feature type="signal peptide" evidence="1">
    <location>
        <begin position="1"/>
        <end position="23"/>
    </location>
</feature>
<gene>
    <name evidence="5" type="ORF">Mal48_00420</name>
</gene>
<keyword evidence="1" id="KW-0732">Signal</keyword>
<feature type="domain" description="DUF1553" evidence="3">
    <location>
        <begin position="562"/>
        <end position="777"/>
    </location>
</feature>
<feature type="domain" description="DUF1549" evidence="2">
    <location>
        <begin position="162"/>
        <end position="375"/>
    </location>
</feature>
<dbReference type="PANTHER" id="PTHR35889">
    <property type="entry name" value="CYCLOINULO-OLIGOSACCHARIDE FRUCTANOTRANSFERASE-RELATED"/>
    <property type="match status" value="1"/>
</dbReference>
<dbReference type="InterPro" id="IPR011444">
    <property type="entry name" value="DUF1549"/>
</dbReference>
<dbReference type="InterPro" id="IPR022655">
    <property type="entry name" value="DUF1553"/>
</dbReference>
<dbReference type="Proteomes" id="UP000315724">
    <property type="component" value="Chromosome"/>
</dbReference>
<evidence type="ECO:0000256" key="1">
    <source>
        <dbReference type="SAM" id="SignalP"/>
    </source>
</evidence>
<evidence type="ECO:0000259" key="3">
    <source>
        <dbReference type="Pfam" id="PF07587"/>
    </source>
</evidence>
<sequence length="1039" mass="116015" precursor="true">MRKPAPWWSTLFCLLCVPQLGNAEDVNVPRFESEIRPIFREFCFDCHGATTEMEANLDLRLVRFLKRGGDSGPAIDLDNASASLLLERLKSGEMPPGEARVPAEKIAILERWIQGGALTHRPEPEEIGDGVPLSVEERSYWAYQPITPPAIPEMKEERVRTPIDALILAAMPEGLSFSEDADRLTLIKRVYFDLTGLPPAPDELKHWLETTDADWYDKLLTAVLASPHYGERWSRHWLDVAGYADSEGFTNKDATRPWVWKYRDYVIHSLNADKPFDRFVTEQLAGDELAGPKQGDWTAEQIELLTATGFLRLAADGTGSGDNSPEARNKVIADTMKIVGNSLMGMSLNCAQCHDHRYDPISHADYFAVRSVFEPALDWKQWKTPPQRLVSLYTQADREAAAKIEAEVKKIAAEKSVKQKEYMQQALEKELLKYDEPLRQQLKSAYETAVKERTPEQKQLLDKNPSVKITPGVLYQYLPKAAEELKGFDKKIAEIRKQKPPEEFLRVLTEPANHAVVTKLFHRGDHNQPKQEIEPGPVAVVMPEGKAEPFPRDNPELPTSGRRLAFAHWLSSKENPLMARTIVNRVWMHHFGVGLVPTAGDFGKLGGEPSHPELLDWLAASFVEEGWSLKKLHRVILSSTTWRQSTFRDPAKNELDQENRFYWRKSLQRLDAEIVRDRMLAASGSLSAEIGGAPAAIKEDETGQVVVDGSQSRRSLYVQVRRSQPVAMLQMFDAPVMEVNCESRSSSTVATQSLMLLNGEFILDQAGKLADRAMKDAPPLTADRLAALPKIPDSASSWSYGYGMYDETTKRTIFTPYPVWGDNRWQGGEKVPDPVIGWSFVNSTGGHPGKPDKGSIRRWTAKSAGEFKITGKLSHGSPNGDGVRGRIVSSVQGLLGEWNVLNGSKPTPVKVHTVTAGETIDFVLDCLANENSDSFTWTSEVAFTPEEGTPQTFDSKAQFHGPLPDGRDLPAQIQQAWEFALCRKPEQSELNLAVSFAAQQIASFETTPQGVPEGSTAHRQALVNLCQMLLTSNEFLYID</sequence>
<feature type="chain" id="PRO_5022152243" evidence="1">
    <location>
        <begin position="24"/>
        <end position="1039"/>
    </location>
</feature>
<reference evidence="5 6" key="1">
    <citation type="submission" date="2019-02" db="EMBL/GenBank/DDBJ databases">
        <title>Deep-cultivation of Planctomycetes and their phenomic and genomic characterization uncovers novel biology.</title>
        <authorList>
            <person name="Wiegand S."/>
            <person name="Jogler M."/>
            <person name="Boedeker C."/>
            <person name="Pinto D."/>
            <person name="Vollmers J."/>
            <person name="Rivas-Marin E."/>
            <person name="Kohn T."/>
            <person name="Peeters S.H."/>
            <person name="Heuer A."/>
            <person name="Rast P."/>
            <person name="Oberbeckmann S."/>
            <person name="Bunk B."/>
            <person name="Jeske O."/>
            <person name="Meyerdierks A."/>
            <person name="Storesund J.E."/>
            <person name="Kallscheuer N."/>
            <person name="Luecker S."/>
            <person name="Lage O.M."/>
            <person name="Pohl T."/>
            <person name="Merkel B.J."/>
            <person name="Hornburger P."/>
            <person name="Mueller R.-W."/>
            <person name="Bruemmer F."/>
            <person name="Labrenz M."/>
            <person name="Spormann A.M."/>
            <person name="Op den Camp H."/>
            <person name="Overmann J."/>
            <person name="Amann R."/>
            <person name="Jetten M.S.M."/>
            <person name="Mascher T."/>
            <person name="Medema M.H."/>
            <person name="Devos D.P."/>
            <person name="Kaster A.-K."/>
            <person name="Ovreas L."/>
            <person name="Rohde M."/>
            <person name="Galperin M.Y."/>
            <person name="Jogler C."/>
        </authorList>
    </citation>
    <scope>NUCLEOTIDE SEQUENCE [LARGE SCALE GENOMIC DNA]</scope>
    <source>
        <strain evidence="5 6">Mal48</strain>
    </source>
</reference>
<dbReference type="InterPro" id="IPR011429">
    <property type="entry name" value="Cyt_c_Planctomycete-type"/>
</dbReference>
<organism evidence="5 6">
    <name type="scientific">Thalassoglobus polymorphus</name>
    <dbReference type="NCBI Taxonomy" id="2527994"/>
    <lineage>
        <taxon>Bacteria</taxon>
        <taxon>Pseudomonadati</taxon>
        <taxon>Planctomycetota</taxon>
        <taxon>Planctomycetia</taxon>
        <taxon>Planctomycetales</taxon>
        <taxon>Planctomycetaceae</taxon>
        <taxon>Thalassoglobus</taxon>
    </lineage>
</organism>